<gene>
    <name evidence="4" type="ORF">LX95_01332</name>
</gene>
<dbReference type="InterPro" id="IPR023696">
    <property type="entry name" value="Ureohydrolase_dom_sf"/>
</dbReference>
<dbReference type="EMBL" id="QKYV01000003">
    <property type="protein sequence ID" value="PZW41650.1"/>
    <property type="molecule type" value="Genomic_DNA"/>
</dbReference>
<dbReference type="RefSeq" id="WP_111540655.1">
    <property type="nucleotide sequence ID" value="NZ_QKYV01000003.1"/>
</dbReference>
<sequence length="387" mass="44539">MNIDFFKPIDFEEFLESLEKSPSLLGNQISTYVKGEDFPNLEQVKVAIFGVVENRRDSKADKEYFDFTAIRKEFYQLHSGNWDINIADLGDIIAGDSVDDTYFAIKSVTFDLLKRNIIPIILGGSQDLAYAQYRAYDDYGSMVNYVNVDAKFDLGNTDAPITSTSYVGKMVVNEPYNLFNYSNLGYQTYFNSQEEIGLLEKLYFDAYRLGEVANNISIVEPVFRNANMATIDISCIEGAVLGNRNISPNGFNGREICALARYAGISDELSSFGLYHLDYLEKSKNSTMLVSQILWYFIEGVIYRKNENNLAAKNNFIKYQVPVQDDILVFYKSNLSGRWWIEIPYSTNFNNKLEKHTLLPCTYQDYEEACNQTIPERWWKARRKNEL</sequence>
<dbReference type="GO" id="GO:0033389">
    <property type="term" value="P:putrescine biosynthetic process from arginine, via agmatine"/>
    <property type="evidence" value="ECO:0007669"/>
    <property type="project" value="TreeGrafter"/>
</dbReference>
<dbReference type="CDD" id="cd09988">
    <property type="entry name" value="Formimidoylglutamase"/>
    <property type="match status" value="1"/>
</dbReference>
<evidence type="ECO:0000256" key="3">
    <source>
        <dbReference type="PROSITE-ProRule" id="PRU00742"/>
    </source>
</evidence>
<evidence type="ECO:0000313" key="5">
    <source>
        <dbReference type="Proteomes" id="UP000249542"/>
    </source>
</evidence>
<evidence type="ECO:0000256" key="2">
    <source>
        <dbReference type="ARBA" id="ARBA00022801"/>
    </source>
</evidence>
<dbReference type="Proteomes" id="UP000249542">
    <property type="component" value="Unassembled WGS sequence"/>
</dbReference>
<keyword evidence="5" id="KW-1185">Reference proteome</keyword>
<evidence type="ECO:0000313" key="4">
    <source>
        <dbReference type="EMBL" id="PZW41650.1"/>
    </source>
</evidence>
<dbReference type="GO" id="GO:0008783">
    <property type="term" value="F:agmatinase activity"/>
    <property type="evidence" value="ECO:0007669"/>
    <property type="project" value="TreeGrafter"/>
</dbReference>
<proteinExistence type="inferred from homology"/>
<protein>
    <submittedName>
        <fullName evidence="4">Arginase family enzyme</fullName>
    </submittedName>
</protein>
<dbReference type="PANTHER" id="PTHR11358:SF26">
    <property type="entry name" value="GUANIDINO ACID HYDROLASE, MITOCHONDRIAL"/>
    <property type="match status" value="1"/>
</dbReference>
<dbReference type="SUPFAM" id="SSF52768">
    <property type="entry name" value="Arginase/deacetylase"/>
    <property type="match status" value="1"/>
</dbReference>
<comment type="similarity">
    <text evidence="3">Belongs to the arginase family.</text>
</comment>
<dbReference type="AlphaFoldDB" id="A0A2W7K209"/>
<accession>A0A2W7K209</accession>
<evidence type="ECO:0000256" key="1">
    <source>
        <dbReference type="ARBA" id="ARBA00022723"/>
    </source>
</evidence>
<comment type="caution">
    <text evidence="4">The sequence shown here is derived from an EMBL/GenBank/DDBJ whole genome shotgun (WGS) entry which is preliminary data.</text>
</comment>
<dbReference type="PANTHER" id="PTHR11358">
    <property type="entry name" value="ARGINASE/AGMATINASE"/>
    <property type="match status" value="1"/>
</dbReference>
<reference evidence="4 5" key="1">
    <citation type="submission" date="2018-06" db="EMBL/GenBank/DDBJ databases">
        <title>Genomic Encyclopedia of Archaeal and Bacterial Type Strains, Phase II (KMG-II): from individual species to whole genera.</title>
        <authorList>
            <person name="Goeker M."/>
        </authorList>
    </citation>
    <scope>NUCLEOTIDE SEQUENCE [LARGE SCALE GENOMIC DNA]</scope>
    <source>
        <strain evidence="4 5">DSM 15361</strain>
    </source>
</reference>
<dbReference type="PROSITE" id="PS51409">
    <property type="entry name" value="ARGINASE_2"/>
    <property type="match status" value="1"/>
</dbReference>
<keyword evidence="2" id="KW-0378">Hydrolase</keyword>
<dbReference type="Pfam" id="PF00491">
    <property type="entry name" value="Arginase"/>
    <property type="match status" value="1"/>
</dbReference>
<dbReference type="GO" id="GO:0046872">
    <property type="term" value="F:metal ion binding"/>
    <property type="evidence" value="ECO:0007669"/>
    <property type="project" value="UniProtKB-KW"/>
</dbReference>
<dbReference type="InterPro" id="IPR006035">
    <property type="entry name" value="Ureohydrolase"/>
</dbReference>
<organism evidence="4 5">
    <name type="scientific">Mesonia algae</name>
    <dbReference type="NCBI Taxonomy" id="213248"/>
    <lineage>
        <taxon>Bacteria</taxon>
        <taxon>Pseudomonadati</taxon>
        <taxon>Bacteroidota</taxon>
        <taxon>Flavobacteriia</taxon>
        <taxon>Flavobacteriales</taxon>
        <taxon>Flavobacteriaceae</taxon>
        <taxon>Mesonia</taxon>
    </lineage>
</organism>
<name>A0A2W7K209_9FLAO</name>
<keyword evidence="1" id="KW-0479">Metal-binding</keyword>
<dbReference type="Gene3D" id="3.40.800.10">
    <property type="entry name" value="Ureohydrolase domain"/>
    <property type="match status" value="1"/>
</dbReference>